<dbReference type="InterPro" id="IPR000086">
    <property type="entry name" value="NUDIX_hydrolase_dom"/>
</dbReference>
<gene>
    <name evidence="3" type="ordered locus">AXY_03770</name>
</gene>
<dbReference type="CDD" id="cd18875">
    <property type="entry name" value="NUDIX_Hydrolase"/>
    <property type="match status" value="1"/>
</dbReference>
<dbReference type="EMBL" id="AP012050">
    <property type="protein sequence ID" value="BAM46509.1"/>
    <property type="molecule type" value="Genomic_DNA"/>
</dbReference>
<dbReference type="PANTHER" id="PTHR43736:SF1">
    <property type="entry name" value="DIHYDRONEOPTERIN TRIPHOSPHATE DIPHOSPHATASE"/>
    <property type="match status" value="1"/>
</dbReference>
<evidence type="ECO:0000313" key="4">
    <source>
        <dbReference type="Proteomes" id="UP000006294"/>
    </source>
</evidence>
<accession>K0IVS2</accession>
<dbReference type="KEGG" id="axl:AXY_03770"/>
<dbReference type="Gene3D" id="3.90.79.10">
    <property type="entry name" value="Nucleoside Triphosphate Pyrophosphohydrolase"/>
    <property type="match status" value="1"/>
</dbReference>
<protein>
    <submittedName>
        <fullName evidence="3">Putative hydrolase</fullName>
    </submittedName>
</protein>
<dbReference type="Pfam" id="PF00293">
    <property type="entry name" value="NUDIX"/>
    <property type="match status" value="1"/>
</dbReference>
<dbReference type="RefSeq" id="WP_015009115.1">
    <property type="nucleotide sequence ID" value="NC_018704.1"/>
</dbReference>
<dbReference type="PATRIC" id="fig|698758.3.peg.381"/>
<dbReference type="InterPro" id="IPR015797">
    <property type="entry name" value="NUDIX_hydrolase-like_dom_sf"/>
</dbReference>
<dbReference type="SUPFAM" id="SSF55811">
    <property type="entry name" value="Nudix"/>
    <property type="match status" value="1"/>
</dbReference>
<evidence type="ECO:0000256" key="1">
    <source>
        <dbReference type="ARBA" id="ARBA00005582"/>
    </source>
</evidence>
<evidence type="ECO:0000313" key="3">
    <source>
        <dbReference type="EMBL" id="BAM46509.1"/>
    </source>
</evidence>
<proteinExistence type="inferred from homology"/>
<dbReference type="PANTHER" id="PTHR43736">
    <property type="entry name" value="ADP-RIBOSE PYROPHOSPHATASE"/>
    <property type="match status" value="1"/>
</dbReference>
<comment type="similarity">
    <text evidence="1">Belongs to the Nudix hydrolase family.</text>
</comment>
<organism evidence="3 4">
    <name type="scientific">Amphibacillus xylanus (strain ATCC 51415 / DSM 6626 / JCM 7361 / LMG 17667 / NBRC 15112 / Ep01)</name>
    <dbReference type="NCBI Taxonomy" id="698758"/>
    <lineage>
        <taxon>Bacteria</taxon>
        <taxon>Bacillati</taxon>
        <taxon>Bacillota</taxon>
        <taxon>Bacilli</taxon>
        <taxon>Bacillales</taxon>
        <taxon>Bacillaceae</taxon>
        <taxon>Amphibacillus</taxon>
    </lineage>
</organism>
<dbReference type="GO" id="GO:0016787">
    <property type="term" value="F:hydrolase activity"/>
    <property type="evidence" value="ECO:0007669"/>
    <property type="project" value="UniProtKB-KW"/>
</dbReference>
<dbReference type="Proteomes" id="UP000006294">
    <property type="component" value="Chromosome"/>
</dbReference>
<dbReference type="HOGENOM" id="CLU_037162_17_0_9"/>
<dbReference type="STRING" id="698758.AXY_03770"/>
<reference evidence="3 4" key="1">
    <citation type="submission" date="2011-01" db="EMBL/GenBank/DDBJ databases">
        <title>Whole genome sequence of Amphibacillus xylinus NBRC 15112.</title>
        <authorList>
            <person name="Nakazawa H."/>
            <person name="Katano Y."/>
            <person name="Nakamura S."/>
            <person name="Sasagawa M."/>
            <person name="Fukada J."/>
            <person name="Arai T."/>
            <person name="Sasakura N."/>
            <person name="Mochizuki D."/>
            <person name="Hosoyama A."/>
            <person name="Harada K."/>
            <person name="Horikawa H."/>
            <person name="Kato Y."/>
            <person name="Harada T."/>
            <person name="Sasaki K."/>
            <person name="Sekiguchi M."/>
            <person name="Hodoyama M."/>
            <person name="Nishiko R."/>
            <person name="Narita H."/>
            <person name="Hanamaki A."/>
            <person name="Hata C."/>
            <person name="Konno Y."/>
            <person name="Niimura Y."/>
            <person name="Yamazaki S."/>
            <person name="Fujita N."/>
        </authorList>
    </citation>
    <scope>NUCLEOTIDE SEQUENCE [LARGE SCALE GENOMIC DNA]</scope>
    <source>
        <strain evidence="4">ATCC 51415 / DSM 6626 / JCM 7361 / LMG 17667 / NBRC 15112 / Ep01</strain>
    </source>
</reference>
<dbReference type="PROSITE" id="PS51462">
    <property type="entry name" value="NUDIX"/>
    <property type="match status" value="1"/>
</dbReference>
<keyword evidence="3" id="KW-0378">Hydrolase</keyword>
<keyword evidence="4" id="KW-1185">Reference proteome</keyword>
<dbReference type="AlphaFoldDB" id="K0IVS2"/>
<sequence>MTISKSEQAIFTNMCMVFDDNGRILVQDRISKNWPGVTFPGGHVDQGESFTKSVIREVWEETGLLIKSPVLCGIKQFQTKRDERYVVLLYKTDQFEGELKSSDEGEVFWIEREQLLNYQLAPDFEQMLQVFESDELSEFYYYREGDHWNLKLL</sequence>
<dbReference type="eggNOG" id="COG1051">
    <property type="taxonomic scope" value="Bacteria"/>
</dbReference>
<feature type="domain" description="Nudix hydrolase" evidence="2">
    <location>
        <begin position="8"/>
        <end position="134"/>
    </location>
</feature>
<name>K0IVS2_AMPXN</name>
<evidence type="ECO:0000259" key="2">
    <source>
        <dbReference type="PROSITE" id="PS51462"/>
    </source>
</evidence>